<accession>A0A418Q5W8</accession>
<evidence type="ECO:0000256" key="6">
    <source>
        <dbReference type="ARBA" id="ARBA00022989"/>
    </source>
</evidence>
<feature type="transmembrane region" description="Helical" evidence="8">
    <location>
        <begin position="255"/>
        <end position="282"/>
    </location>
</feature>
<dbReference type="STRING" id="1451189.CFAL_02495"/>
<feature type="transmembrane region" description="Helical" evidence="8">
    <location>
        <begin position="168"/>
        <end position="190"/>
    </location>
</feature>
<dbReference type="PANTHER" id="PTHR30472:SF24">
    <property type="entry name" value="FERRIC ENTEROBACTIN TRANSPORT SYSTEM PERMEASE PROTEIN FEPG"/>
    <property type="match status" value="1"/>
</dbReference>
<comment type="similarity">
    <text evidence="2">Belongs to the binding-protein-dependent transport system permease family. FecCD subfamily.</text>
</comment>
<dbReference type="Pfam" id="PF01032">
    <property type="entry name" value="FecCD"/>
    <property type="match status" value="1"/>
</dbReference>
<feature type="transmembrane region" description="Helical" evidence="8">
    <location>
        <begin position="294"/>
        <end position="319"/>
    </location>
</feature>
<dbReference type="GO" id="GO:0033214">
    <property type="term" value="P:siderophore-iron import into cell"/>
    <property type="evidence" value="ECO:0007669"/>
    <property type="project" value="TreeGrafter"/>
</dbReference>
<organism evidence="9 10">
    <name type="scientific">Corynebacterium falsenii</name>
    <dbReference type="NCBI Taxonomy" id="108486"/>
    <lineage>
        <taxon>Bacteria</taxon>
        <taxon>Bacillati</taxon>
        <taxon>Actinomycetota</taxon>
        <taxon>Actinomycetes</taxon>
        <taxon>Mycobacteriales</taxon>
        <taxon>Corynebacteriaceae</taxon>
        <taxon>Corynebacterium</taxon>
    </lineage>
</organism>
<comment type="caution">
    <text evidence="9">The sequence shown here is derived from an EMBL/GenBank/DDBJ whole genome shotgun (WGS) entry which is preliminary data.</text>
</comment>
<dbReference type="SUPFAM" id="SSF81345">
    <property type="entry name" value="ABC transporter involved in vitamin B12 uptake, BtuC"/>
    <property type="match status" value="1"/>
</dbReference>
<keyword evidence="6 8" id="KW-1133">Transmembrane helix</keyword>
<reference evidence="9 10" key="1">
    <citation type="submission" date="2018-09" db="EMBL/GenBank/DDBJ databases">
        <title>Optimization and identification of Corynebacterium falsenii FN1-14 from fish paste.</title>
        <authorList>
            <person name="Daroonpunt R."/>
            <person name="Tanasupawat S."/>
        </authorList>
    </citation>
    <scope>NUCLEOTIDE SEQUENCE [LARGE SCALE GENOMIC DNA]</scope>
    <source>
        <strain evidence="9 10">FN1-14</strain>
    </source>
</reference>
<proteinExistence type="inferred from homology"/>
<evidence type="ECO:0000256" key="1">
    <source>
        <dbReference type="ARBA" id="ARBA00004651"/>
    </source>
</evidence>
<dbReference type="Proteomes" id="UP000285278">
    <property type="component" value="Unassembled WGS sequence"/>
</dbReference>
<dbReference type="AlphaFoldDB" id="A0A418Q5W8"/>
<feature type="transmembrane region" description="Helical" evidence="8">
    <location>
        <begin position="72"/>
        <end position="93"/>
    </location>
</feature>
<dbReference type="RefSeq" id="WP_119665103.1">
    <property type="nucleotide sequence ID" value="NZ_QXJK01000010.1"/>
</dbReference>
<evidence type="ECO:0000256" key="2">
    <source>
        <dbReference type="ARBA" id="ARBA00007935"/>
    </source>
</evidence>
<name>A0A418Q5W8_9CORY</name>
<dbReference type="EMBL" id="QXJK01000010">
    <property type="protein sequence ID" value="RIX34039.1"/>
    <property type="molecule type" value="Genomic_DNA"/>
</dbReference>
<keyword evidence="4" id="KW-1003">Cell membrane</keyword>
<dbReference type="CDD" id="cd06550">
    <property type="entry name" value="TM_ABC_iron-siderophores_like"/>
    <property type="match status" value="1"/>
</dbReference>
<dbReference type="GO" id="GO:0005886">
    <property type="term" value="C:plasma membrane"/>
    <property type="evidence" value="ECO:0007669"/>
    <property type="project" value="UniProtKB-SubCell"/>
</dbReference>
<keyword evidence="10" id="KW-1185">Reference proteome</keyword>
<evidence type="ECO:0000313" key="9">
    <source>
        <dbReference type="EMBL" id="RIX34039.1"/>
    </source>
</evidence>
<feature type="transmembrane region" description="Helical" evidence="8">
    <location>
        <begin position="135"/>
        <end position="156"/>
    </location>
</feature>
<comment type="subcellular location">
    <subcellularLocation>
        <location evidence="1">Cell membrane</location>
        <topology evidence="1">Multi-pass membrane protein</topology>
    </subcellularLocation>
</comment>
<evidence type="ECO:0000256" key="3">
    <source>
        <dbReference type="ARBA" id="ARBA00022448"/>
    </source>
</evidence>
<dbReference type="OrthoDB" id="4455417at2"/>
<feature type="transmembrane region" description="Helical" evidence="8">
    <location>
        <begin position="17"/>
        <end position="37"/>
    </location>
</feature>
<feature type="transmembrane region" description="Helical" evidence="8">
    <location>
        <begin position="325"/>
        <end position="344"/>
    </location>
</feature>
<evidence type="ECO:0000256" key="5">
    <source>
        <dbReference type="ARBA" id="ARBA00022692"/>
    </source>
</evidence>
<evidence type="ECO:0000313" key="10">
    <source>
        <dbReference type="Proteomes" id="UP000285278"/>
    </source>
</evidence>
<sequence>MRVLRCANVSVRVNFRLISVTVLALALVATLIVLQLISGDYPLSIRDVVSVLGGGGSSIERTLVLDVRAGRAFVACVVGAALGFAGALTQSVARNPLASPDTLGITRGAACAVVLAIAGAGTFLPAGLSEMLASLGLPLVAIVGSLGSGAAVWWLAGSRRDSPVPLVLIGVGCAILLQAVSTWALVATNIDQAASARLWLAGSLNGRTWEQGMPVCVAIVIACALSGWLSFNLSALSLGTNLSQSLGLNIKRAQLAQLVVAVILTALAVSATGPIGFVAFVVPQIARVIGGTPLPPLVLSLVLGAALLLGADYVAAILLPRELPVGIVTAFCGAPVLLTLAFVANRRAQ</sequence>
<dbReference type="Gene3D" id="1.10.3470.10">
    <property type="entry name" value="ABC transporter involved in vitamin B12 uptake, BtuC"/>
    <property type="match status" value="1"/>
</dbReference>
<dbReference type="InterPro" id="IPR000522">
    <property type="entry name" value="ABC_transptr_permease_BtuC"/>
</dbReference>
<keyword evidence="3" id="KW-0813">Transport</keyword>
<dbReference type="InterPro" id="IPR037294">
    <property type="entry name" value="ABC_BtuC-like"/>
</dbReference>
<protein>
    <submittedName>
        <fullName evidence="9">Iron ABC transporter permease</fullName>
    </submittedName>
</protein>
<keyword evidence="5 8" id="KW-0812">Transmembrane</keyword>
<feature type="transmembrane region" description="Helical" evidence="8">
    <location>
        <begin position="211"/>
        <end position="235"/>
    </location>
</feature>
<feature type="transmembrane region" description="Helical" evidence="8">
    <location>
        <begin position="105"/>
        <end position="128"/>
    </location>
</feature>
<evidence type="ECO:0000256" key="4">
    <source>
        <dbReference type="ARBA" id="ARBA00022475"/>
    </source>
</evidence>
<dbReference type="GO" id="GO:0022857">
    <property type="term" value="F:transmembrane transporter activity"/>
    <property type="evidence" value="ECO:0007669"/>
    <property type="project" value="InterPro"/>
</dbReference>
<evidence type="ECO:0000256" key="7">
    <source>
        <dbReference type="ARBA" id="ARBA00023136"/>
    </source>
</evidence>
<keyword evidence="7 8" id="KW-0472">Membrane</keyword>
<evidence type="ECO:0000256" key="8">
    <source>
        <dbReference type="SAM" id="Phobius"/>
    </source>
</evidence>
<dbReference type="PANTHER" id="PTHR30472">
    <property type="entry name" value="FERRIC ENTEROBACTIN TRANSPORT SYSTEM PERMEASE PROTEIN"/>
    <property type="match status" value="1"/>
</dbReference>
<gene>
    <name evidence="9" type="ORF">D3M95_08990</name>
</gene>